<dbReference type="Proteomes" id="UP000262583">
    <property type="component" value="Chromosome"/>
</dbReference>
<keyword evidence="2 3" id="KW-0802">TPR repeat</keyword>
<feature type="repeat" description="TPR" evidence="3">
    <location>
        <begin position="197"/>
        <end position="230"/>
    </location>
</feature>
<evidence type="ECO:0000256" key="3">
    <source>
        <dbReference type="PROSITE-ProRule" id="PRU00339"/>
    </source>
</evidence>
<protein>
    <submittedName>
        <fullName evidence="6">TPR domain protein, putative component of TonB system</fullName>
    </submittedName>
</protein>
<name>A0A2Z4Y913_SUMC1</name>
<dbReference type="Pfam" id="PF13432">
    <property type="entry name" value="TPR_16"/>
    <property type="match status" value="2"/>
</dbReference>
<dbReference type="InterPro" id="IPR019734">
    <property type="entry name" value="TPR_rpt"/>
</dbReference>
<evidence type="ECO:0000313" key="7">
    <source>
        <dbReference type="Proteomes" id="UP000262583"/>
    </source>
</evidence>
<evidence type="ECO:0000256" key="1">
    <source>
        <dbReference type="ARBA" id="ARBA00022737"/>
    </source>
</evidence>
<dbReference type="EMBL" id="CP030759">
    <property type="protein sequence ID" value="AXA37359.1"/>
    <property type="molecule type" value="Genomic_DNA"/>
</dbReference>
<keyword evidence="4" id="KW-0472">Membrane</keyword>
<dbReference type="InterPro" id="IPR027268">
    <property type="entry name" value="Peptidase_M4/M1_CTD_sf"/>
</dbReference>
<evidence type="ECO:0000313" key="6">
    <source>
        <dbReference type="EMBL" id="AXA37359.1"/>
    </source>
</evidence>
<dbReference type="InterPro" id="IPR051685">
    <property type="entry name" value="Ycf3/AcsC/BcsC/TPR_MFPF"/>
</dbReference>
<accession>A0A2Z4Y913</accession>
<organism evidence="6 7">
    <name type="scientific">Sumerlaea chitinivorans</name>
    <dbReference type="NCBI Taxonomy" id="2250252"/>
    <lineage>
        <taxon>Bacteria</taxon>
        <taxon>Candidatus Sumerlaeota</taxon>
        <taxon>Candidatus Sumerlaeia</taxon>
        <taxon>Candidatus Sumerlaeales</taxon>
        <taxon>Candidatus Sumerlaeaceae</taxon>
        <taxon>Candidatus Sumerlaea</taxon>
    </lineage>
</organism>
<reference evidence="6 7" key="1">
    <citation type="submission" date="2018-05" db="EMBL/GenBank/DDBJ databases">
        <title>A metagenomic window into the 2 km-deep terrestrial subsurface aquifer revealed taxonomically and functionally diverse microbial community comprising novel uncultured bacterial lineages.</title>
        <authorList>
            <person name="Kadnikov V.V."/>
            <person name="Mardanov A.V."/>
            <person name="Beletsky A.V."/>
            <person name="Banks D."/>
            <person name="Pimenov N.V."/>
            <person name="Frank Y.A."/>
            <person name="Karnachuk O.V."/>
            <person name="Ravin N.V."/>
        </authorList>
    </citation>
    <scope>NUCLEOTIDE SEQUENCE [LARGE SCALE GENOMIC DNA]</scope>
    <source>
        <strain evidence="6">BY</strain>
    </source>
</reference>
<dbReference type="PROSITE" id="PS50005">
    <property type="entry name" value="TPR"/>
    <property type="match status" value="3"/>
</dbReference>
<sequence>MISYMSKWLRRALDVVIVALIVAAIPFAMRAYHPIEQNNKAVAALEAKRYDEAIALLSEAIQAKPDNEVIRRNLVAAYNSKAVALEKEGREREAVASYEKALSLDPKNQTILRNLVATLNNLAVERSSARDFVHSQQLFEEASKWLKQIEDETVQRNVLKNYAGLLTVWGAELMKRNQPDGAIQAFEQALRLAPENAAANIYLGDLAYEANDFERAGRYYREALKLDRENAEYLRSRIKMLENEARIEPKLKTYPDPQNEFRIQAVPYTSGIPVPTIREMLREARRVIGQKLGIYPGRAVNVKIYEPEDFFKISMLPEWAVGIYDGKMRLKLDDIQGAPTQVRDLLFHEYTHAVLAMNIKQKVPAWFHEGLAQLMEPQFAESMREQVQMREALMKKKLTFETLQASFKDIDSKRDAEDAYLMSKYFLSYLNRRYGAEKLREWIQHLANEEAFPDAFQKVYGEPLKDVQHEWIQAQLR</sequence>
<keyword evidence="4" id="KW-1133">Transmembrane helix</keyword>
<dbReference type="SUPFAM" id="SSF48452">
    <property type="entry name" value="TPR-like"/>
    <property type="match status" value="1"/>
</dbReference>
<dbReference type="PANTHER" id="PTHR44943">
    <property type="entry name" value="CELLULOSE SYNTHASE OPERON PROTEIN C"/>
    <property type="match status" value="1"/>
</dbReference>
<proteinExistence type="predicted"/>
<keyword evidence="4" id="KW-0812">Transmembrane</keyword>
<dbReference type="PANTHER" id="PTHR44943:SF8">
    <property type="entry name" value="TPR REPEAT-CONTAINING PROTEIN MJ0263"/>
    <property type="match status" value="1"/>
</dbReference>
<dbReference type="Gene3D" id="1.10.390.10">
    <property type="entry name" value="Neutral Protease Domain 2"/>
    <property type="match status" value="1"/>
</dbReference>
<dbReference type="InterPro" id="IPR011990">
    <property type="entry name" value="TPR-like_helical_dom_sf"/>
</dbReference>
<dbReference type="KEGG" id="schv:BRCON_2617"/>
<dbReference type="PROSITE" id="PS50293">
    <property type="entry name" value="TPR_REGION"/>
    <property type="match status" value="1"/>
</dbReference>
<feature type="repeat" description="TPR" evidence="3">
    <location>
        <begin position="163"/>
        <end position="196"/>
    </location>
</feature>
<keyword evidence="1" id="KW-0677">Repeat</keyword>
<dbReference type="Pfam" id="PF00515">
    <property type="entry name" value="TPR_1"/>
    <property type="match status" value="1"/>
</dbReference>
<gene>
    <name evidence="6" type="ORF">BRCON_2617</name>
</gene>
<feature type="domain" description="Peptidase MA-like" evidence="5">
    <location>
        <begin position="291"/>
        <end position="472"/>
    </location>
</feature>
<dbReference type="Gene3D" id="1.25.40.10">
    <property type="entry name" value="Tetratricopeptide repeat domain"/>
    <property type="match status" value="2"/>
</dbReference>
<dbReference type="AlphaFoldDB" id="A0A2Z4Y913"/>
<evidence type="ECO:0000259" key="5">
    <source>
        <dbReference type="Pfam" id="PF13485"/>
    </source>
</evidence>
<evidence type="ECO:0000256" key="2">
    <source>
        <dbReference type="ARBA" id="ARBA00022803"/>
    </source>
</evidence>
<dbReference type="InterPro" id="IPR039568">
    <property type="entry name" value="Peptidase_MA-like_dom"/>
</dbReference>
<feature type="transmembrane region" description="Helical" evidence="4">
    <location>
        <begin position="12"/>
        <end position="32"/>
    </location>
</feature>
<dbReference type="Pfam" id="PF13485">
    <property type="entry name" value="Peptidase_MA_2"/>
    <property type="match status" value="1"/>
</dbReference>
<evidence type="ECO:0000256" key="4">
    <source>
        <dbReference type="SAM" id="Phobius"/>
    </source>
</evidence>
<dbReference type="SMART" id="SM00028">
    <property type="entry name" value="TPR"/>
    <property type="match status" value="4"/>
</dbReference>
<feature type="repeat" description="TPR" evidence="3">
    <location>
        <begin position="75"/>
        <end position="108"/>
    </location>
</feature>